<dbReference type="Proteomes" id="UP000095552">
    <property type="component" value="Unassembled WGS sequence"/>
</dbReference>
<comment type="caution">
    <text evidence="2">The sequence shown here is derived from an EMBL/GenBank/DDBJ whole genome shotgun (WGS) entry which is preliminary data.</text>
</comment>
<dbReference type="InterPro" id="IPR029057">
    <property type="entry name" value="PRTase-like"/>
</dbReference>
<dbReference type="NCBIfam" id="NF003549">
    <property type="entry name" value="PRK05205.1-5"/>
    <property type="match status" value="1"/>
</dbReference>
<dbReference type="AlphaFoldDB" id="A0A1E5T2Z0"/>
<organism evidence="2 3">
    <name type="scientific">Roseivirga misakiensis</name>
    <dbReference type="NCBI Taxonomy" id="1563681"/>
    <lineage>
        <taxon>Bacteria</taxon>
        <taxon>Pseudomonadati</taxon>
        <taxon>Bacteroidota</taxon>
        <taxon>Cytophagia</taxon>
        <taxon>Cytophagales</taxon>
        <taxon>Roseivirgaceae</taxon>
        <taxon>Roseivirga</taxon>
    </lineage>
</organism>
<feature type="domain" description="Phosphoribosyltransferase" evidence="1">
    <location>
        <begin position="7"/>
        <end position="160"/>
    </location>
</feature>
<keyword evidence="3" id="KW-1185">Reference proteome</keyword>
<proteinExistence type="predicted"/>
<evidence type="ECO:0000259" key="1">
    <source>
        <dbReference type="Pfam" id="PF00156"/>
    </source>
</evidence>
<accession>A0A1E5T2Z0</accession>
<evidence type="ECO:0000313" key="2">
    <source>
        <dbReference type="EMBL" id="OEK05726.1"/>
    </source>
</evidence>
<dbReference type="STRING" id="1563681.BFP71_06275"/>
<reference evidence="2 3" key="1">
    <citation type="submission" date="2016-08" db="EMBL/GenBank/DDBJ databases">
        <title>Draft genome of Fabibacter sp. strain SK-8.</title>
        <authorList>
            <person name="Wong S.-K."/>
            <person name="Hamasaki K."/>
            <person name="Yoshizawa S."/>
        </authorList>
    </citation>
    <scope>NUCLEOTIDE SEQUENCE [LARGE SCALE GENOMIC DNA]</scope>
    <source>
        <strain evidence="2 3">SK-8</strain>
    </source>
</reference>
<dbReference type="Pfam" id="PF00156">
    <property type="entry name" value="Pribosyltran"/>
    <property type="match status" value="1"/>
</dbReference>
<sequence length="183" mass="20912">MQNRLLLGHPQLAITIGRLCQQLIENHQNFGNTVLLGLQPRGIFLAERVKERLESFTGTDINLGYLDATFFRDDFRRRDSPVRANATKIDFLIEGKKVILIDDVFYTGRSVKAALDAMTAFGRPEKVELLALVVRNYAKHVPIFPDYIGKKVNTLDNQKVLVEWKNEGEKVDEDNVWLINKEG</sequence>
<dbReference type="OrthoDB" id="9802227at2"/>
<dbReference type="PANTHER" id="PTHR11608:SF0">
    <property type="entry name" value="BIFUNCTIONAL PROTEIN PYRR"/>
    <property type="match status" value="1"/>
</dbReference>
<dbReference type="EMBL" id="MDGQ01000004">
    <property type="protein sequence ID" value="OEK05726.1"/>
    <property type="molecule type" value="Genomic_DNA"/>
</dbReference>
<dbReference type="Gene3D" id="3.40.50.2020">
    <property type="match status" value="1"/>
</dbReference>
<dbReference type="InterPro" id="IPR000836">
    <property type="entry name" value="PRTase_dom"/>
</dbReference>
<gene>
    <name evidence="2" type="ORF">BFP71_06275</name>
</gene>
<evidence type="ECO:0000313" key="3">
    <source>
        <dbReference type="Proteomes" id="UP000095552"/>
    </source>
</evidence>
<name>A0A1E5T2Z0_9BACT</name>
<dbReference type="InterPro" id="IPR050137">
    <property type="entry name" value="PyrR_bifunctional"/>
</dbReference>
<protein>
    <submittedName>
        <fullName evidence="2">PyrR protein</fullName>
    </submittedName>
</protein>
<dbReference type="SUPFAM" id="SSF53271">
    <property type="entry name" value="PRTase-like"/>
    <property type="match status" value="1"/>
</dbReference>
<dbReference type="RefSeq" id="WP_069834644.1">
    <property type="nucleotide sequence ID" value="NZ_MDGQ01000004.1"/>
</dbReference>
<dbReference type="CDD" id="cd06223">
    <property type="entry name" value="PRTases_typeI"/>
    <property type="match status" value="1"/>
</dbReference>
<dbReference type="PANTHER" id="PTHR11608">
    <property type="entry name" value="BIFUNCTIONAL PROTEIN PYRR"/>
    <property type="match status" value="1"/>
</dbReference>